<dbReference type="RefSeq" id="WP_090844165.1">
    <property type="nucleotide sequence ID" value="NZ_FNXG01000001.1"/>
</dbReference>
<reference evidence="4" key="1">
    <citation type="submission" date="2016-10" db="EMBL/GenBank/DDBJ databases">
        <authorList>
            <person name="Varghese N."/>
            <person name="Submissions S."/>
        </authorList>
    </citation>
    <scope>NUCLEOTIDE SEQUENCE [LARGE SCALE GENOMIC DNA]</scope>
    <source>
        <strain evidence="4">DSM 11593</strain>
    </source>
</reference>
<feature type="domain" description="Helicase HerA central" evidence="2">
    <location>
        <begin position="156"/>
        <end position="326"/>
    </location>
</feature>
<name>A0A1H6JEH0_9RHOB</name>
<accession>A0A1H6JEH0</accession>
<proteinExistence type="predicted"/>
<dbReference type="SUPFAM" id="SSF52540">
    <property type="entry name" value="P-loop containing nucleoside triphosphate hydrolases"/>
    <property type="match status" value="1"/>
</dbReference>
<evidence type="ECO:0000313" key="3">
    <source>
        <dbReference type="EMBL" id="SEH57462.1"/>
    </source>
</evidence>
<keyword evidence="4" id="KW-1185">Reference proteome</keyword>
<evidence type="ECO:0000313" key="4">
    <source>
        <dbReference type="Proteomes" id="UP000199125"/>
    </source>
</evidence>
<sequence length="732" mass="79470">MTTPIESIAGLVIGAVESVSPDEIRILLELDAPQATALNTGTPAAFPRLNGYVLVPNEAGATVAYISWIGIERSPYPKRSGLKDFGLIDLPFPLRKMCVSPVGTLTSRRDRASKQTVYELSRGVAAFPSVGDQVLMPTPEQVEAIVGAKESDRRVRIGTSALASSAEIKVDPDKLFGRHLAVLGNTGSGKSCTVAGLIRWSLDAGAKAMRDAGRKGHPNARFIVLDPNGEYAKAFTDQGDQLRLFRVPPVVGTEKELDVPAWLWSGHEWTAVAHAAPGTQRPLLLRGIRELKSNQTEELPREIQVRRYVHSYLIQIRDMLGRGVGAFTGNKKYECRDLLQNISSDCEAFQPSVEEPWSSVLGAIVQEASALIAARRSGPQLQYVTDFSIVDIEAIRDRLTAYMDSVDDDAVATSISEDAPIPFDVNLLADHLDRIAAGQGNLAGFISTLGLRIRSMLADQRLGNVIGKTPPTSFEEWLKSYIGDDGASNGPLAIIDLSLVPSEVVHVVVAVLARVIFESLQRYRRLHAEGLSLPTVLVLEEAHTFIRRGKDDEGPASSPSQLCRETFERIAREGRKFGLGLVLSSQRPSELSPTVLAQCNTFILHRIVNDSDQNLVARLVPDNVGGLLRDLPSLPSRQAILLGWATPIPVLVEIDELVKEHQPQSADPDFWDVWTGANERPINWGEVAMQWSVSPPSAVAKAEEADGAGVPVVPDPPAGLADPFGLDDDIPF</sequence>
<dbReference type="Proteomes" id="UP000199125">
    <property type="component" value="Unassembled WGS sequence"/>
</dbReference>
<dbReference type="InterPro" id="IPR002789">
    <property type="entry name" value="HerA_central"/>
</dbReference>
<evidence type="ECO:0000256" key="1">
    <source>
        <dbReference type="SAM" id="MobiDB-lite"/>
    </source>
</evidence>
<feature type="compositionally biased region" description="Low complexity" evidence="1">
    <location>
        <begin position="707"/>
        <end position="723"/>
    </location>
</feature>
<organism evidence="3 4">
    <name type="scientific">Paracoccus alkenifer</name>
    <dbReference type="NCBI Taxonomy" id="65735"/>
    <lineage>
        <taxon>Bacteria</taxon>
        <taxon>Pseudomonadati</taxon>
        <taxon>Pseudomonadota</taxon>
        <taxon>Alphaproteobacteria</taxon>
        <taxon>Rhodobacterales</taxon>
        <taxon>Paracoccaceae</taxon>
        <taxon>Paracoccus</taxon>
    </lineage>
</organism>
<dbReference type="Pfam" id="PF01935">
    <property type="entry name" value="DUF87"/>
    <property type="match status" value="1"/>
</dbReference>
<protein>
    <recommendedName>
        <fullName evidence="2">Helicase HerA central domain-containing protein</fullName>
    </recommendedName>
</protein>
<dbReference type="AlphaFoldDB" id="A0A1H6JEH0"/>
<dbReference type="Gene3D" id="3.40.50.300">
    <property type="entry name" value="P-loop containing nucleotide triphosphate hydrolases"/>
    <property type="match status" value="2"/>
</dbReference>
<dbReference type="InterPro" id="IPR027417">
    <property type="entry name" value="P-loop_NTPase"/>
</dbReference>
<dbReference type="EMBL" id="FNXG01000001">
    <property type="protein sequence ID" value="SEH57462.1"/>
    <property type="molecule type" value="Genomic_DNA"/>
</dbReference>
<dbReference type="InterPro" id="IPR008571">
    <property type="entry name" value="HerA-like"/>
</dbReference>
<gene>
    <name evidence="3" type="ORF">SAMN04488075_0151</name>
</gene>
<dbReference type="OrthoDB" id="9806951at2"/>
<feature type="region of interest" description="Disordered" evidence="1">
    <location>
        <begin position="705"/>
        <end position="732"/>
    </location>
</feature>
<dbReference type="STRING" id="65735.SAMN04488075_0151"/>
<dbReference type="PANTHER" id="PTHR42957">
    <property type="entry name" value="HELICASE MJ1565-RELATED"/>
    <property type="match status" value="1"/>
</dbReference>
<dbReference type="PANTHER" id="PTHR42957:SF1">
    <property type="entry name" value="HELICASE MJ1565-RELATED"/>
    <property type="match status" value="1"/>
</dbReference>
<evidence type="ECO:0000259" key="2">
    <source>
        <dbReference type="Pfam" id="PF01935"/>
    </source>
</evidence>